<dbReference type="AlphaFoldDB" id="A0AAV2NB65"/>
<evidence type="ECO:0000313" key="3">
    <source>
        <dbReference type="EMBL" id="CAL1677153.1"/>
    </source>
</evidence>
<evidence type="ECO:0000256" key="1">
    <source>
        <dbReference type="SAM" id="Phobius"/>
    </source>
</evidence>
<proteinExistence type="predicted"/>
<feature type="transmembrane region" description="Helical" evidence="1">
    <location>
        <begin position="58"/>
        <end position="82"/>
    </location>
</feature>
<sequence>MFNQILRPIVRNVARNGTRSSSKVVVDVKLPTVNDIPVPHGSWQEHYDARQKVYNTQLIAGLAVLVGTVAFVKVSGIIFFNFGPPEEPAEEK</sequence>
<dbReference type="PANTHER" id="PTHR22133">
    <property type="entry name" value="AT01821P-RELATED"/>
    <property type="match status" value="1"/>
</dbReference>
<name>A0AAV2NB65_9HYME</name>
<organism evidence="3 4">
    <name type="scientific">Lasius platythorax</name>
    <dbReference type="NCBI Taxonomy" id="488582"/>
    <lineage>
        <taxon>Eukaryota</taxon>
        <taxon>Metazoa</taxon>
        <taxon>Ecdysozoa</taxon>
        <taxon>Arthropoda</taxon>
        <taxon>Hexapoda</taxon>
        <taxon>Insecta</taxon>
        <taxon>Pterygota</taxon>
        <taxon>Neoptera</taxon>
        <taxon>Endopterygota</taxon>
        <taxon>Hymenoptera</taxon>
        <taxon>Apocrita</taxon>
        <taxon>Aculeata</taxon>
        <taxon>Formicoidea</taxon>
        <taxon>Formicidae</taxon>
        <taxon>Formicinae</taxon>
        <taxon>Lasius</taxon>
        <taxon>Lasius</taxon>
    </lineage>
</organism>
<dbReference type="Proteomes" id="UP001497644">
    <property type="component" value="Chromosome 12"/>
</dbReference>
<dbReference type="InterPro" id="IPR031973">
    <property type="entry name" value="Deltameth_res_prag01"/>
</dbReference>
<accession>A0AAV2NB65</accession>
<gene>
    <name evidence="3" type="ORF">LPLAT_LOCUS3211</name>
</gene>
<keyword evidence="4" id="KW-1185">Reference proteome</keyword>
<feature type="domain" description="Deltamethrin resistance protein prag01" evidence="2">
    <location>
        <begin position="34"/>
        <end position="85"/>
    </location>
</feature>
<dbReference type="PANTHER" id="PTHR22133:SF2">
    <property type="entry name" value="AT01821P-RELATED"/>
    <property type="match status" value="1"/>
</dbReference>
<keyword evidence="1" id="KW-0472">Membrane</keyword>
<dbReference type="Pfam" id="PF16020">
    <property type="entry name" value="Deltameth_res"/>
    <property type="match status" value="1"/>
</dbReference>
<reference evidence="3" key="1">
    <citation type="submission" date="2024-04" db="EMBL/GenBank/DDBJ databases">
        <authorList>
            <consortium name="Molecular Ecology Group"/>
        </authorList>
    </citation>
    <scope>NUCLEOTIDE SEQUENCE</scope>
</reference>
<dbReference type="EMBL" id="OZ034835">
    <property type="protein sequence ID" value="CAL1677153.1"/>
    <property type="molecule type" value="Genomic_DNA"/>
</dbReference>
<keyword evidence="1" id="KW-1133">Transmembrane helix</keyword>
<protein>
    <recommendedName>
        <fullName evidence="2">Deltamethrin resistance protein prag01 domain-containing protein</fullName>
    </recommendedName>
</protein>
<evidence type="ECO:0000313" key="4">
    <source>
        <dbReference type="Proteomes" id="UP001497644"/>
    </source>
</evidence>
<evidence type="ECO:0000259" key="2">
    <source>
        <dbReference type="Pfam" id="PF16020"/>
    </source>
</evidence>
<keyword evidence="1" id="KW-0812">Transmembrane</keyword>